<dbReference type="AlphaFoldDB" id="R0ENS0"/>
<gene>
    <name evidence="3" type="ORF">OR37_00025</name>
</gene>
<sequence precursor="true">MRDLFVGVSLFCLAVGAAGAALADEAYAPLKTFAPFTMPSPPSPQRSASGAPGAAYWQNRADYRIDARLDPASKTLSAEETITYVNHSPDTLDMLWLQLDQNVYRKDSRAAAEAGRPRKAFTEGYVIEAVEIEGVGPAPHLVDDTRMRVTLAKPLKSGGQVKLKIRYHYTVPGLFGGRTAWGTSGGGEIYDIAQWYPRMAVYDDVRGWDTLPYLANEFYLEYGDIDYAVTVPADMIVAGSGALTNPKDVLTAQQQARLAEAASSDKTVMIRTPEEVAATPAASGTKTWRFHMSDTRDVAFTASRGFVWDAARINLPNGKTALAQSVYPPESVGEGAWSRSTEYMKHAVEQFSKRWFPYPYPNAINVAGPATGMEYPGIVFDGIDDKGKTLFWISAHEIGHTWFPMVVGFDERRDAWMDEGFNTFIDVYESDDFQNGVYGPKRDGEYAPGKGTPAEQIAELLKDLDAPPILSRADTIREKYRHPITYFKSAFGLTLLREDILGPERFDPAFRRFIADWAFKHPKPSDFFRAMESAGGEDLGWFWRGWYANNWTLDLAVTDVAYVDGDPAKGAKVTVENHGQLVLPATLRVTLASGGKAELRVPVEAWMQSGSRVFTLDTHERVTEAVVDPDHRLPDRDRTNDSLKPAS</sequence>
<dbReference type="STRING" id="1292034.OR37_00025"/>
<dbReference type="SUPFAM" id="SSF55486">
    <property type="entry name" value="Metalloproteases ('zincins'), catalytic domain"/>
    <property type="match status" value="1"/>
</dbReference>
<dbReference type="eggNOG" id="COG0308">
    <property type="taxonomic scope" value="Bacteria"/>
</dbReference>
<protein>
    <recommendedName>
        <fullName evidence="2">Peptidase M1 membrane alanine aminopeptidase domain-containing protein</fullName>
    </recommendedName>
</protein>
<dbReference type="OrthoDB" id="9814383at2"/>
<dbReference type="Pfam" id="PF01433">
    <property type="entry name" value="Peptidase_M1"/>
    <property type="match status" value="1"/>
</dbReference>
<keyword evidence="4" id="KW-1185">Reference proteome</keyword>
<dbReference type="PATRIC" id="fig|1292034.3.peg.26"/>
<dbReference type="EMBL" id="APMP01000001">
    <property type="protein sequence ID" value="ENZ83524.1"/>
    <property type="molecule type" value="Genomic_DNA"/>
</dbReference>
<keyword evidence="1" id="KW-0732">Signal</keyword>
<proteinExistence type="predicted"/>
<accession>R0ENS0</accession>
<name>R0ENS0_CAUVI</name>
<dbReference type="Proteomes" id="UP000013063">
    <property type="component" value="Unassembled WGS sequence"/>
</dbReference>
<dbReference type="CDD" id="cd09604">
    <property type="entry name" value="M1_APN_like"/>
    <property type="match status" value="1"/>
</dbReference>
<feature type="signal peptide" evidence="1">
    <location>
        <begin position="1"/>
        <end position="23"/>
    </location>
</feature>
<dbReference type="GO" id="GO:0008270">
    <property type="term" value="F:zinc ion binding"/>
    <property type="evidence" value="ECO:0007669"/>
    <property type="project" value="InterPro"/>
</dbReference>
<evidence type="ECO:0000313" key="4">
    <source>
        <dbReference type="Proteomes" id="UP000013063"/>
    </source>
</evidence>
<evidence type="ECO:0000313" key="3">
    <source>
        <dbReference type="EMBL" id="ENZ83524.1"/>
    </source>
</evidence>
<comment type="caution">
    <text evidence="3">The sequence shown here is derived from an EMBL/GenBank/DDBJ whole genome shotgun (WGS) entry which is preliminary data.</text>
</comment>
<reference evidence="3 4" key="1">
    <citation type="journal article" date="2013" name="Genome Announc.">
        <title>Draft Genome Sequence for Caulobacter sp. Strain OR37, a Bacterium Tolerant to Heavy Metals.</title>
        <authorList>
            <person name="Utturkar S.M."/>
            <person name="Bollmann A."/>
            <person name="Brzoska R.M."/>
            <person name="Klingeman D.M."/>
            <person name="Epstein S.E."/>
            <person name="Palumbo A.V."/>
            <person name="Brown S.D."/>
        </authorList>
    </citation>
    <scope>NUCLEOTIDE SEQUENCE [LARGE SCALE GENOMIC DNA]</scope>
    <source>
        <strain evidence="3 4">OR37</strain>
    </source>
</reference>
<organism evidence="3 4">
    <name type="scientific">Caulobacter vibrioides OR37</name>
    <dbReference type="NCBI Taxonomy" id="1292034"/>
    <lineage>
        <taxon>Bacteria</taxon>
        <taxon>Pseudomonadati</taxon>
        <taxon>Pseudomonadota</taxon>
        <taxon>Alphaproteobacteria</taxon>
        <taxon>Caulobacterales</taxon>
        <taxon>Caulobacteraceae</taxon>
        <taxon>Caulobacter</taxon>
    </lineage>
</organism>
<evidence type="ECO:0000256" key="1">
    <source>
        <dbReference type="SAM" id="SignalP"/>
    </source>
</evidence>
<dbReference type="RefSeq" id="WP_004615043.1">
    <property type="nucleotide sequence ID" value="NZ_APMP01000001.1"/>
</dbReference>
<dbReference type="InterPro" id="IPR014782">
    <property type="entry name" value="Peptidase_M1_dom"/>
</dbReference>
<feature type="domain" description="Peptidase M1 membrane alanine aminopeptidase" evidence="2">
    <location>
        <begin position="388"/>
        <end position="546"/>
    </location>
</feature>
<dbReference type="InterPro" id="IPR027268">
    <property type="entry name" value="Peptidase_M4/M1_CTD_sf"/>
</dbReference>
<dbReference type="Gene3D" id="1.10.390.10">
    <property type="entry name" value="Neutral Protease Domain 2"/>
    <property type="match status" value="1"/>
</dbReference>
<dbReference type="GO" id="GO:0008237">
    <property type="term" value="F:metallopeptidase activity"/>
    <property type="evidence" value="ECO:0007669"/>
    <property type="project" value="InterPro"/>
</dbReference>
<evidence type="ECO:0000259" key="2">
    <source>
        <dbReference type="Pfam" id="PF01433"/>
    </source>
</evidence>
<feature type="chain" id="PRO_5004339977" description="Peptidase M1 membrane alanine aminopeptidase domain-containing protein" evidence="1">
    <location>
        <begin position="24"/>
        <end position="647"/>
    </location>
</feature>